<dbReference type="PANTHER" id="PTHR24123">
    <property type="entry name" value="ANKYRIN REPEAT-CONTAINING"/>
    <property type="match status" value="1"/>
</dbReference>
<dbReference type="AlphaFoldDB" id="A0A5E4M632"/>
<feature type="repeat" description="ANK" evidence="3">
    <location>
        <begin position="737"/>
        <end position="761"/>
    </location>
</feature>
<evidence type="ECO:0000256" key="1">
    <source>
        <dbReference type="ARBA" id="ARBA00022737"/>
    </source>
</evidence>
<dbReference type="GO" id="GO:0006508">
    <property type="term" value="P:proteolysis"/>
    <property type="evidence" value="ECO:0007669"/>
    <property type="project" value="InterPro"/>
</dbReference>
<dbReference type="PROSITE" id="PS50088">
    <property type="entry name" value="ANK_REPEAT"/>
    <property type="match status" value="6"/>
</dbReference>
<feature type="compositionally biased region" description="Basic and acidic residues" evidence="5">
    <location>
        <begin position="656"/>
        <end position="675"/>
    </location>
</feature>
<evidence type="ECO:0000313" key="7">
    <source>
        <dbReference type="Proteomes" id="UP000325440"/>
    </source>
</evidence>
<keyword evidence="4" id="KW-0175">Coiled coil</keyword>
<keyword evidence="7" id="KW-1185">Reference proteome</keyword>
<dbReference type="GO" id="GO:0004222">
    <property type="term" value="F:metalloendopeptidase activity"/>
    <property type="evidence" value="ECO:0007669"/>
    <property type="project" value="InterPro"/>
</dbReference>
<keyword evidence="1" id="KW-0677">Repeat</keyword>
<feature type="repeat" description="ANK" evidence="3">
    <location>
        <begin position="770"/>
        <end position="802"/>
    </location>
</feature>
<dbReference type="OrthoDB" id="8119694at2759"/>
<dbReference type="InterPro" id="IPR002110">
    <property type="entry name" value="Ankyrin_rpt"/>
</dbReference>
<dbReference type="Pfam" id="PF12796">
    <property type="entry name" value="Ank_2"/>
    <property type="match status" value="2"/>
</dbReference>
<organism evidence="6 7">
    <name type="scientific">Cinara cedri</name>
    <dbReference type="NCBI Taxonomy" id="506608"/>
    <lineage>
        <taxon>Eukaryota</taxon>
        <taxon>Metazoa</taxon>
        <taxon>Ecdysozoa</taxon>
        <taxon>Arthropoda</taxon>
        <taxon>Hexapoda</taxon>
        <taxon>Insecta</taxon>
        <taxon>Pterygota</taxon>
        <taxon>Neoptera</taxon>
        <taxon>Paraneoptera</taxon>
        <taxon>Hemiptera</taxon>
        <taxon>Sternorrhyncha</taxon>
        <taxon>Aphidomorpha</taxon>
        <taxon>Aphidoidea</taxon>
        <taxon>Aphididae</taxon>
        <taxon>Lachninae</taxon>
        <taxon>Cinara</taxon>
    </lineage>
</organism>
<dbReference type="EMBL" id="CABPRJ010000151">
    <property type="protein sequence ID" value="VVC27504.1"/>
    <property type="molecule type" value="Genomic_DNA"/>
</dbReference>
<dbReference type="Gene3D" id="1.25.40.20">
    <property type="entry name" value="Ankyrin repeat-containing domain"/>
    <property type="match status" value="2"/>
</dbReference>
<dbReference type="GO" id="GO:0008270">
    <property type="term" value="F:zinc ion binding"/>
    <property type="evidence" value="ECO:0007669"/>
    <property type="project" value="InterPro"/>
</dbReference>
<feature type="region of interest" description="Disordered" evidence="5">
    <location>
        <begin position="594"/>
        <end position="705"/>
    </location>
</feature>
<dbReference type="GO" id="GO:0005576">
    <property type="term" value="C:extracellular region"/>
    <property type="evidence" value="ECO:0007669"/>
    <property type="project" value="InterPro"/>
</dbReference>
<evidence type="ECO:0000256" key="2">
    <source>
        <dbReference type="ARBA" id="ARBA00023043"/>
    </source>
</evidence>
<feature type="non-terminal residue" evidence="6">
    <location>
        <position position="927"/>
    </location>
</feature>
<dbReference type="PANTHER" id="PTHR24123:SF33">
    <property type="entry name" value="PROTEIN HOS4"/>
    <property type="match status" value="1"/>
</dbReference>
<feature type="repeat" description="ANK" evidence="3">
    <location>
        <begin position="823"/>
        <end position="845"/>
    </location>
</feature>
<evidence type="ECO:0000256" key="5">
    <source>
        <dbReference type="SAM" id="MobiDB-lite"/>
    </source>
</evidence>
<dbReference type="InterPro" id="IPR036770">
    <property type="entry name" value="Ankyrin_rpt-contain_sf"/>
</dbReference>
<dbReference type="SUPFAM" id="SSF48403">
    <property type="entry name" value="Ankyrin repeat"/>
    <property type="match status" value="1"/>
</dbReference>
<feature type="compositionally biased region" description="Basic and acidic residues" evidence="5">
    <location>
        <begin position="620"/>
        <end position="634"/>
    </location>
</feature>
<dbReference type="Proteomes" id="UP000325440">
    <property type="component" value="Unassembled WGS sequence"/>
</dbReference>
<reference evidence="6 7" key="1">
    <citation type="submission" date="2019-08" db="EMBL/GenBank/DDBJ databases">
        <authorList>
            <person name="Alioto T."/>
            <person name="Alioto T."/>
            <person name="Gomez Garrido J."/>
        </authorList>
    </citation>
    <scope>NUCLEOTIDE SEQUENCE [LARGE SCALE GENOMIC DNA]</scope>
</reference>
<dbReference type="PROSITE" id="PS50297">
    <property type="entry name" value="ANK_REP_REGION"/>
    <property type="match status" value="6"/>
</dbReference>
<dbReference type="PRINTS" id="PR01415">
    <property type="entry name" value="ANKYRIN"/>
</dbReference>
<dbReference type="SMART" id="SM00248">
    <property type="entry name" value="ANK"/>
    <property type="match status" value="6"/>
</dbReference>
<dbReference type="InterPro" id="IPR051165">
    <property type="entry name" value="Multifunctional_ANK_Repeat"/>
</dbReference>
<protein>
    <submittedName>
        <fullName evidence="6">Ankyrin repeat,Ankyrin repeat-containing domain,Peptidase M9A/M9B, collagenase, bacterial</fullName>
    </submittedName>
</protein>
<dbReference type="Gene3D" id="1.10.390.20">
    <property type="match status" value="1"/>
</dbReference>
<feature type="repeat" description="ANK" evidence="3">
    <location>
        <begin position="890"/>
        <end position="922"/>
    </location>
</feature>
<feature type="repeat" description="ANK" evidence="3">
    <location>
        <begin position="861"/>
        <end position="890"/>
    </location>
</feature>
<feature type="compositionally biased region" description="Polar residues" evidence="5">
    <location>
        <begin position="641"/>
        <end position="655"/>
    </location>
</feature>
<evidence type="ECO:0000313" key="6">
    <source>
        <dbReference type="EMBL" id="VVC27504.1"/>
    </source>
</evidence>
<keyword evidence="2 3" id="KW-0040">ANK repeat</keyword>
<sequence length="927" mass="104577">MYVYQQGNVHNLQHELAHGLTYLATGGKSLPTVLMEGISDYCEHLSNHKFNSQGSSIDKTQAKDLNLDEILKLQYSDEGEQNSLVYKTGHALVMYLKEKNPHLLKDYMETLRVGASEKSQKFVNDIIQSNDDFKDWLADHNTEVAMKDINALQIEKGEFIGIKKEIVNGEIKDVSYYRADINKIDGGNVGSFSPVEHVSVYDYARAINRATNDNLDISKEYNFLKVIEAPNGQHKLTYCDKQGNEYKNTLEYKEQAFRVISNYKESLKESREQELKKLDESIRQESSEVISKYHSREISYQEMLKEYNFVHSSSRYEDLKSSMFDNIIRAGLEKIKAEKGIDVDKILDGLVNIDSNLIENITLQNGKVFSLKALGHGDKGALSVYDGDVKIGELSSEAGFFQQVEGQTKDTFLFEDILHGLNVQYEGGAYMTITKENGHYKASFIDGRKVESDEYFKESHLHENELLNPSMNHIKEENLDSLLLNNTKILNHKDSKFAQYSDEQKQHGIIVEKGDLLNDQGTDRIDDDVYEAVISQGGQSLHTFKNIGFYVTEERHDVKGREASQLFIHDHGKDIRFELPSNITHLKLVQKNGENKLQVREEPNDENSPTKAAPSSIHSGRAEEHEATPQDSHIRSKRMQSDQPIQQSTSVNSQESRVDNTQHNDERSSSGRISDKQAGNRSYSESSMQNEILRGEDLDERDPSSYTPLHRAVFKNELEEVRSLIHQGAKVDIQDQDGITPLSHAVGLNNEKIVKFLVEKGKADVNLGMHMDKPLFVAVIQGNKELAEYLISKGADVNAHVNVHVSRPLFTSVATDGQNYDTYGETLLHEVARRGNLDMVKFLVEEAHAETNVLADGWLGTPLHSAATHGHIEVAEYLIKKGLDINILTNGYTPLHSAVLHNQLDTVKYLMEAGADLHIKGQGQGNK</sequence>
<gene>
    <name evidence="6" type="ORF">CINCED_3A011600</name>
</gene>
<dbReference type="Pfam" id="PF01752">
    <property type="entry name" value="Peptidase_M9"/>
    <property type="match status" value="1"/>
</dbReference>
<feature type="compositionally biased region" description="Polar residues" evidence="5">
    <location>
        <begin position="677"/>
        <end position="690"/>
    </location>
</feature>
<name>A0A5E4M632_9HEMI</name>
<evidence type="ECO:0000256" key="3">
    <source>
        <dbReference type="PROSITE-ProRule" id="PRU00023"/>
    </source>
</evidence>
<accession>A0A5E4M632</accession>
<feature type="coiled-coil region" evidence="4">
    <location>
        <begin position="253"/>
        <end position="288"/>
    </location>
</feature>
<dbReference type="InterPro" id="IPR002169">
    <property type="entry name" value="Peptidase_M9A/M9B"/>
</dbReference>
<proteinExistence type="predicted"/>
<evidence type="ECO:0000256" key="4">
    <source>
        <dbReference type="SAM" id="Coils"/>
    </source>
</evidence>
<feature type="repeat" description="ANK" evidence="3">
    <location>
        <begin position="704"/>
        <end position="736"/>
    </location>
</feature>